<sequence length="318" mass="34779">MVAEQSTGKPEDRGHDFLLNYAIRGKLRSLDLSAAAFWRVLDPPLDACRYFLIESSFALLVAFFINVAVISVTATICSAEDLSEQCNDITLNSASFLLKNVLRKSNSTIYAIALLASGQSSTITCTYAGQFIMQGFLDLKMKRWQRNLMTRSISIAPSLIASLVGGPAAAGNLIVISAVACCSTMILSFELPFSLIPLLKFNSSANKMGPYKSSVYIIVISWILGLGIIGINVYYLSTAFVGWMIHNNLPKVATVFIAILVFPLMVVYIASVIYLMFRKDGVATFIDTTKNDPAVLAPMEDSNLVPYREDLADIPLPE</sequence>
<evidence type="ECO:0000256" key="3">
    <source>
        <dbReference type="ARBA" id="ARBA00022448"/>
    </source>
</evidence>
<keyword evidence="4 8" id="KW-0812">Transmembrane</keyword>
<keyword evidence="10" id="KW-1185">Reference proteome</keyword>
<dbReference type="PANTHER" id="PTHR11706:SF77">
    <property type="entry name" value="METAL TRANSPORTER NRAMP5"/>
    <property type="match status" value="1"/>
</dbReference>
<dbReference type="Pfam" id="PF01566">
    <property type="entry name" value="Nramp"/>
    <property type="match status" value="1"/>
</dbReference>
<evidence type="ECO:0000313" key="9">
    <source>
        <dbReference type="EMBL" id="KAG5530620.1"/>
    </source>
</evidence>
<keyword evidence="5 8" id="KW-1133">Transmembrane helix</keyword>
<dbReference type="EMBL" id="JACTNZ010000009">
    <property type="protein sequence ID" value="KAG5530620.1"/>
    <property type="molecule type" value="Genomic_DNA"/>
</dbReference>
<feature type="transmembrane region" description="Helical" evidence="8">
    <location>
        <begin position="255"/>
        <end position="277"/>
    </location>
</feature>
<feature type="transmembrane region" description="Helical" evidence="8">
    <location>
        <begin position="108"/>
        <end position="128"/>
    </location>
</feature>
<comment type="subcellular location">
    <subcellularLocation>
        <location evidence="1">Membrane</location>
        <topology evidence="1">Multi-pass membrane protein</topology>
    </subcellularLocation>
</comment>
<dbReference type="PANTHER" id="PTHR11706">
    <property type="entry name" value="SOLUTE CARRIER PROTEIN FAMILY 11 MEMBER"/>
    <property type="match status" value="1"/>
</dbReference>
<dbReference type="GO" id="GO:0034755">
    <property type="term" value="P:iron ion transmembrane transport"/>
    <property type="evidence" value="ECO:0007669"/>
    <property type="project" value="TreeGrafter"/>
</dbReference>
<dbReference type="AlphaFoldDB" id="A0AAV6IRV8"/>
<keyword evidence="7 8" id="KW-0472">Membrane</keyword>
<reference evidence="9" key="1">
    <citation type="submission" date="2020-08" db="EMBL/GenBank/DDBJ databases">
        <title>Plant Genome Project.</title>
        <authorList>
            <person name="Zhang R.-G."/>
        </authorList>
    </citation>
    <scope>NUCLEOTIDE SEQUENCE</scope>
    <source>
        <strain evidence="9">WSP0</strain>
        <tissue evidence="9">Leaf</tissue>
    </source>
</reference>
<evidence type="ECO:0000256" key="5">
    <source>
        <dbReference type="ARBA" id="ARBA00022989"/>
    </source>
</evidence>
<evidence type="ECO:0000256" key="1">
    <source>
        <dbReference type="ARBA" id="ARBA00004141"/>
    </source>
</evidence>
<feature type="transmembrane region" description="Helical" evidence="8">
    <location>
        <begin position="214"/>
        <end position="235"/>
    </location>
</feature>
<proteinExistence type="inferred from homology"/>
<dbReference type="GO" id="GO:0005886">
    <property type="term" value="C:plasma membrane"/>
    <property type="evidence" value="ECO:0007669"/>
    <property type="project" value="TreeGrafter"/>
</dbReference>
<dbReference type="PRINTS" id="PR00447">
    <property type="entry name" value="NATRESASSCMP"/>
</dbReference>
<keyword evidence="6" id="KW-0406">Ion transport</keyword>
<evidence type="ECO:0000256" key="6">
    <source>
        <dbReference type="ARBA" id="ARBA00023065"/>
    </source>
</evidence>
<protein>
    <submittedName>
        <fullName evidence="9">Uncharacterized protein</fullName>
    </submittedName>
</protein>
<gene>
    <name evidence="9" type="ORF">RHGRI_025549</name>
</gene>
<dbReference type="GO" id="GO:0005384">
    <property type="term" value="F:manganese ion transmembrane transporter activity"/>
    <property type="evidence" value="ECO:0007669"/>
    <property type="project" value="TreeGrafter"/>
</dbReference>
<organism evidence="9 10">
    <name type="scientific">Rhododendron griersonianum</name>
    <dbReference type="NCBI Taxonomy" id="479676"/>
    <lineage>
        <taxon>Eukaryota</taxon>
        <taxon>Viridiplantae</taxon>
        <taxon>Streptophyta</taxon>
        <taxon>Embryophyta</taxon>
        <taxon>Tracheophyta</taxon>
        <taxon>Spermatophyta</taxon>
        <taxon>Magnoliopsida</taxon>
        <taxon>eudicotyledons</taxon>
        <taxon>Gunneridae</taxon>
        <taxon>Pentapetalae</taxon>
        <taxon>asterids</taxon>
        <taxon>Ericales</taxon>
        <taxon>Ericaceae</taxon>
        <taxon>Ericoideae</taxon>
        <taxon>Rhodoreae</taxon>
        <taxon>Rhododendron</taxon>
    </lineage>
</organism>
<evidence type="ECO:0000256" key="4">
    <source>
        <dbReference type="ARBA" id="ARBA00022692"/>
    </source>
</evidence>
<feature type="transmembrane region" description="Helical" evidence="8">
    <location>
        <begin position="148"/>
        <end position="168"/>
    </location>
</feature>
<name>A0AAV6IRV8_9ERIC</name>
<evidence type="ECO:0000256" key="2">
    <source>
        <dbReference type="ARBA" id="ARBA00009965"/>
    </source>
</evidence>
<feature type="transmembrane region" description="Helical" evidence="8">
    <location>
        <begin position="57"/>
        <end position="76"/>
    </location>
</feature>
<keyword evidence="3" id="KW-0813">Transport</keyword>
<evidence type="ECO:0000256" key="8">
    <source>
        <dbReference type="SAM" id="Phobius"/>
    </source>
</evidence>
<accession>A0AAV6IRV8</accession>
<comment type="caution">
    <text evidence="9">The sequence shown here is derived from an EMBL/GenBank/DDBJ whole genome shotgun (WGS) entry which is preliminary data.</text>
</comment>
<feature type="transmembrane region" description="Helical" evidence="8">
    <location>
        <begin position="174"/>
        <end position="193"/>
    </location>
</feature>
<comment type="similarity">
    <text evidence="2">Belongs to the NRAMP (TC 2.A.55) family.</text>
</comment>
<evidence type="ECO:0000256" key="7">
    <source>
        <dbReference type="ARBA" id="ARBA00023136"/>
    </source>
</evidence>
<dbReference type="Proteomes" id="UP000823749">
    <property type="component" value="Chromosome 9"/>
</dbReference>
<evidence type="ECO:0000313" key="10">
    <source>
        <dbReference type="Proteomes" id="UP000823749"/>
    </source>
</evidence>
<dbReference type="GO" id="GO:0015086">
    <property type="term" value="F:cadmium ion transmembrane transporter activity"/>
    <property type="evidence" value="ECO:0007669"/>
    <property type="project" value="TreeGrafter"/>
</dbReference>
<dbReference type="InterPro" id="IPR001046">
    <property type="entry name" value="NRAMP_fam"/>
</dbReference>